<protein>
    <submittedName>
        <fullName evidence="17">Scavenger receptor cysteine-rich domain superfamily protein-like</fullName>
    </submittedName>
</protein>
<dbReference type="InterPro" id="IPR035976">
    <property type="entry name" value="Sushi/SCR/CCP_sf"/>
</dbReference>
<dbReference type="Gene3D" id="2.10.70.10">
    <property type="entry name" value="Complement Module, domain 1"/>
    <property type="match status" value="1"/>
</dbReference>
<dbReference type="CDD" id="cd00033">
    <property type="entry name" value="CCP"/>
    <property type="match status" value="1"/>
</dbReference>
<keyword evidence="3 12" id="KW-0732">Signal</keyword>
<dbReference type="SMART" id="SM00321">
    <property type="entry name" value="WSC"/>
    <property type="match status" value="1"/>
</dbReference>
<keyword evidence="8" id="KW-0325">Glycoprotein</keyword>
<gene>
    <name evidence="17" type="primary">LOC110978418</name>
</gene>
<feature type="domain" description="SRCR" evidence="13">
    <location>
        <begin position="31"/>
        <end position="128"/>
    </location>
</feature>
<evidence type="ECO:0000259" key="13">
    <source>
        <dbReference type="PROSITE" id="PS50287"/>
    </source>
</evidence>
<evidence type="ECO:0000256" key="11">
    <source>
        <dbReference type="SAM" id="Phobius"/>
    </source>
</evidence>
<evidence type="ECO:0000256" key="12">
    <source>
        <dbReference type="SAM" id="SignalP"/>
    </source>
</evidence>
<feature type="chain" id="PRO_5034294432" evidence="12">
    <location>
        <begin position="18"/>
        <end position="429"/>
    </location>
</feature>
<comment type="caution">
    <text evidence="9">Lacks conserved residue(s) required for the propagation of feature annotation.</text>
</comment>
<dbReference type="FunFam" id="3.10.250.10:FF:000016">
    <property type="entry name" value="Scavenger receptor cysteine-rich protein type 12"/>
    <property type="match status" value="1"/>
</dbReference>
<proteinExistence type="predicted"/>
<evidence type="ECO:0000256" key="2">
    <source>
        <dbReference type="ARBA" id="ARBA00022692"/>
    </source>
</evidence>
<dbReference type="OrthoDB" id="9935125at2759"/>
<evidence type="ECO:0000259" key="14">
    <source>
        <dbReference type="PROSITE" id="PS50923"/>
    </source>
</evidence>
<dbReference type="SUPFAM" id="SSF57535">
    <property type="entry name" value="Complement control module/SCR domain"/>
    <property type="match status" value="1"/>
</dbReference>
<dbReference type="InterPro" id="IPR036772">
    <property type="entry name" value="SRCR-like_dom_sf"/>
</dbReference>
<dbReference type="PANTHER" id="PTHR19331">
    <property type="entry name" value="SCAVENGER RECEPTOR DOMAIN-CONTAINING"/>
    <property type="match status" value="1"/>
</dbReference>
<dbReference type="SMART" id="SM00202">
    <property type="entry name" value="SR"/>
    <property type="match status" value="1"/>
</dbReference>
<keyword evidence="4" id="KW-0677">Repeat</keyword>
<feature type="domain" description="WSC" evidence="15">
    <location>
        <begin position="129"/>
        <end position="226"/>
    </location>
</feature>
<feature type="signal peptide" evidence="12">
    <location>
        <begin position="1"/>
        <end position="17"/>
    </location>
</feature>
<evidence type="ECO:0000256" key="7">
    <source>
        <dbReference type="ARBA" id="ARBA00023157"/>
    </source>
</evidence>
<dbReference type="PRINTS" id="PR00258">
    <property type="entry name" value="SPERACTRCPTR"/>
</dbReference>
<evidence type="ECO:0000313" key="17">
    <source>
        <dbReference type="RefSeq" id="XP_022089105.1"/>
    </source>
</evidence>
<reference evidence="17" key="1">
    <citation type="submission" date="2025-08" db="UniProtKB">
        <authorList>
            <consortium name="RefSeq"/>
        </authorList>
    </citation>
    <scope>IDENTIFICATION</scope>
</reference>
<dbReference type="OMA" id="LNFAYHI"/>
<keyword evidence="16" id="KW-1185">Reference proteome</keyword>
<organism evidence="16 17">
    <name type="scientific">Acanthaster planci</name>
    <name type="common">Crown-of-thorns starfish</name>
    <dbReference type="NCBI Taxonomy" id="133434"/>
    <lineage>
        <taxon>Eukaryota</taxon>
        <taxon>Metazoa</taxon>
        <taxon>Echinodermata</taxon>
        <taxon>Eleutherozoa</taxon>
        <taxon>Asterozoa</taxon>
        <taxon>Asteroidea</taxon>
        <taxon>Valvatacea</taxon>
        <taxon>Valvatida</taxon>
        <taxon>Acanthasteridae</taxon>
        <taxon>Acanthaster</taxon>
    </lineage>
</organism>
<keyword evidence="7 9" id="KW-1015">Disulfide bond</keyword>
<evidence type="ECO:0000256" key="5">
    <source>
        <dbReference type="ARBA" id="ARBA00022989"/>
    </source>
</evidence>
<dbReference type="Pfam" id="PF00084">
    <property type="entry name" value="Sushi"/>
    <property type="match status" value="1"/>
</dbReference>
<dbReference type="PROSITE" id="PS50923">
    <property type="entry name" value="SUSHI"/>
    <property type="match status" value="1"/>
</dbReference>
<dbReference type="PROSITE" id="PS51212">
    <property type="entry name" value="WSC"/>
    <property type="match status" value="1"/>
</dbReference>
<evidence type="ECO:0000256" key="3">
    <source>
        <dbReference type="ARBA" id="ARBA00022729"/>
    </source>
</evidence>
<dbReference type="GeneID" id="110978418"/>
<dbReference type="InterPro" id="IPR001190">
    <property type="entry name" value="SRCR"/>
</dbReference>
<keyword evidence="2 11" id="KW-0812">Transmembrane</keyword>
<evidence type="ECO:0000313" key="16">
    <source>
        <dbReference type="Proteomes" id="UP000694845"/>
    </source>
</evidence>
<dbReference type="PROSITE" id="PS50287">
    <property type="entry name" value="SRCR_2"/>
    <property type="match status" value="1"/>
</dbReference>
<evidence type="ECO:0000256" key="1">
    <source>
        <dbReference type="ARBA" id="ARBA00004167"/>
    </source>
</evidence>
<dbReference type="Pfam" id="PF00530">
    <property type="entry name" value="SRCR"/>
    <property type="match status" value="1"/>
</dbReference>
<evidence type="ECO:0000256" key="10">
    <source>
        <dbReference type="PROSITE-ProRule" id="PRU00302"/>
    </source>
</evidence>
<dbReference type="AlphaFoldDB" id="A0A8B7Y9Q7"/>
<evidence type="ECO:0000256" key="6">
    <source>
        <dbReference type="ARBA" id="ARBA00023136"/>
    </source>
</evidence>
<keyword evidence="5 11" id="KW-1133">Transmembrane helix</keyword>
<sequence>MDVWWSVISWALVIVSARQFLIARTQMIGDLRLADGPAPNAGRVEFYLGFRGWYSTCDASWSIDDAIVVCRQLGFPGAALARNNNHYRGGAGVPLARDWECTGDENRLQDCKFTPKQRCLDTVGVVCQAPGYLGCYSDPSGSFNSRLRDGFVALPSMNVSACREHCRNSGSLLAGLKNGKECYCGRFYGAVLPGDKLSDRQCQMRCAGNEEEVCGGSRSQLRSVTALDTISVFDVKLGRCDPPTQLANGRVLGNKYSYGDVIHFVCGQGYQLRNASAASARCVMVRDGTGRTVGWEQPVPACQVAIDSKTRMTQDDKFTGYETIHRQHTLLAVLACLVAILTTAILFILVKRRIARKRATRSNPDPPPCYQDLVMDYEPIMDPKTGHYPVDRGSCYQTLKPPVPNRSPRYAIRVNVPGHISYPQELWNR</sequence>
<dbReference type="GO" id="GO:0016020">
    <property type="term" value="C:membrane"/>
    <property type="evidence" value="ECO:0007669"/>
    <property type="project" value="UniProtKB-SubCell"/>
</dbReference>
<dbReference type="SUPFAM" id="SSF56487">
    <property type="entry name" value="SRCR-like"/>
    <property type="match status" value="1"/>
</dbReference>
<accession>A0A8B7Y9Q7</accession>
<comment type="subcellular location">
    <subcellularLocation>
        <location evidence="1">Membrane</location>
        <topology evidence="1">Single-pass membrane protein</topology>
    </subcellularLocation>
</comment>
<evidence type="ECO:0000256" key="9">
    <source>
        <dbReference type="PROSITE-ProRule" id="PRU00196"/>
    </source>
</evidence>
<keyword evidence="10" id="KW-0768">Sushi</keyword>
<dbReference type="Proteomes" id="UP000694845">
    <property type="component" value="Unplaced"/>
</dbReference>
<dbReference type="Gene3D" id="3.10.250.10">
    <property type="entry name" value="SRCR-like domain"/>
    <property type="match status" value="1"/>
</dbReference>
<dbReference type="InterPro" id="IPR000436">
    <property type="entry name" value="Sushi_SCR_CCP_dom"/>
</dbReference>
<dbReference type="RefSeq" id="XP_022089105.1">
    <property type="nucleotide sequence ID" value="XM_022233413.1"/>
</dbReference>
<dbReference type="SMART" id="SM00032">
    <property type="entry name" value="CCP"/>
    <property type="match status" value="1"/>
</dbReference>
<evidence type="ECO:0000259" key="15">
    <source>
        <dbReference type="PROSITE" id="PS51212"/>
    </source>
</evidence>
<feature type="transmembrane region" description="Helical" evidence="11">
    <location>
        <begin position="330"/>
        <end position="350"/>
    </location>
</feature>
<evidence type="ECO:0000256" key="8">
    <source>
        <dbReference type="ARBA" id="ARBA00023180"/>
    </source>
</evidence>
<name>A0A8B7Y9Q7_ACAPL</name>
<dbReference type="KEGG" id="aplc:110978418"/>
<dbReference type="Pfam" id="PF01822">
    <property type="entry name" value="WSC"/>
    <property type="match status" value="1"/>
</dbReference>
<dbReference type="InterPro" id="IPR002889">
    <property type="entry name" value="WSC_carb-bd"/>
</dbReference>
<evidence type="ECO:0000256" key="4">
    <source>
        <dbReference type="ARBA" id="ARBA00022737"/>
    </source>
</evidence>
<feature type="domain" description="Sushi" evidence="14">
    <location>
        <begin position="238"/>
        <end position="304"/>
    </location>
</feature>
<feature type="disulfide bond" evidence="9">
    <location>
        <begin position="101"/>
        <end position="111"/>
    </location>
</feature>
<keyword evidence="6 11" id="KW-0472">Membrane</keyword>